<proteinExistence type="predicted"/>
<evidence type="ECO:0000313" key="1">
    <source>
        <dbReference type="EMBL" id="KAJ2971704.1"/>
    </source>
</evidence>
<dbReference type="Proteomes" id="UP001144978">
    <property type="component" value="Unassembled WGS sequence"/>
</dbReference>
<organism evidence="1 2">
    <name type="scientific">Trametes sanguinea</name>
    <dbReference type="NCBI Taxonomy" id="158606"/>
    <lineage>
        <taxon>Eukaryota</taxon>
        <taxon>Fungi</taxon>
        <taxon>Dikarya</taxon>
        <taxon>Basidiomycota</taxon>
        <taxon>Agaricomycotina</taxon>
        <taxon>Agaricomycetes</taxon>
        <taxon>Polyporales</taxon>
        <taxon>Polyporaceae</taxon>
        <taxon>Trametes</taxon>
    </lineage>
</organism>
<evidence type="ECO:0000313" key="2">
    <source>
        <dbReference type="Proteomes" id="UP001144978"/>
    </source>
</evidence>
<sequence>MSEDGLARLRSPRQARIETSAMERLALRMFTARGDASEENFADNRAAFMEFLPDAAVPTYEQVKRLSVASPALTRSAPTCARTPAWPTLGHSRSSSSVHSVGSRATIPGNWHMGDSHGRVSHREGKDGVAEIHRPNIEGQQRYGVWKRT</sequence>
<protein>
    <submittedName>
        <fullName evidence="1">Uncharacterized protein</fullName>
    </submittedName>
</protein>
<name>A0ACC1MYJ9_9APHY</name>
<gene>
    <name evidence="1" type="ORF">NUW54_g12442</name>
</gene>
<reference evidence="1" key="1">
    <citation type="submission" date="2022-08" db="EMBL/GenBank/DDBJ databases">
        <title>Genome Sequence of Pycnoporus sanguineus.</title>
        <authorList>
            <person name="Buettner E."/>
        </authorList>
    </citation>
    <scope>NUCLEOTIDE SEQUENCE</scope>
    <source>
        <strain evidence="1">CG-C14</strain>
    </source>
</reference>
<accession>A0ACC1MYJ9</accession>
<keyword evidence="2" id="KW-1185">Reference proteome</keyword>
<comment type="caution">
    <text evidence="1">The sequence shown here is derived from an EMBL/GenBank/DDBJ whole genome shotgun (WGS) entry which is preliminary data.</text>
</comment>
<dbReference type="EMBL" id="JANSHE010005298">
    <property type="protein sequence ID" value="KAJ2971704.1"/>
    <property type="molecule type" value="Genomic_DNA"/>
</dbReference>